<protein>
    <submittedName>
        <fullName evidence="7">Cytosine permease</fullName>
    </submittedName>
</protein>
<feature type="transmembrane region" description="Helical" evidence="6">
    <location>
        <begin position="345"/>
        <end position="366"/>
    </location>
</feature>
<feature type="transmembrane region" description="Helical" evidence="6">
    <location>
        <begin position="142"/>
        <end position="165"/>
    </location>
</feature>
<dbReference type="Gene3D" id="1.10.4160.10">
    <property type="entry name" value="Hydantoin permease"/>
    <property type="match status" value="1"/>
</dbReference>
<keyword evidence="3 6" id="KW-0812">Transmembrane</keyword>
<name>A0ABU0CQR2_9BACI</name>
<feature type="transmembrane region" description="Helical" evidence="6">
    <location>
        <begin position="210"/>
        <end position="230"/>
    </location>
</feature>
<evidence type="ECO:0000313" key="8">
    <source>
        <dbReference type="Proteomes" id="UP001232445"/>
    </source>
</evidence>
<sequence>MEEKSAFQETMAKDAALSAVPASDRQHWLTPAVIFGGLEFTIPVLMTGAILAGSFGISTIFWVLLVAMFVIQWAGNTAQGYIGAKTGRSSSVIARTSFGALQARFIVGLTIFIVSLGWWAVQTAVAGNAISAMLGIDYHNQWFSWAVVTIVVGLLFAIPSIIGYASMKWTDYIAVPAGLLLIGAGIFYALTNTGWETIRNWSPEPSMTFLAAVSLIVGVNVSQWVIASDYTRYAKPKLKDNILIPLGIIAVGFPLFYVGAIMSVGVGSADIVEVMLNLGFPVWGFLILWFATWTSQLVNNYSMGLALSSMLNVNSGRGRALLTFVGTLIAIVVALAGILDYFMDFLYMTALIYPAIAGVMFIDFFFIRKQKWSDINGWNFMATIAVIAGTMVGYFTQYVQSFGLPAVQSLLTAGIVYYICMKIKASAAPDQFTPEEWMSSSGNSTKRAF</sequence>
<evidence type="ECO:0000256" key="5">
    <source>
        <dbReference type="ARBA" id="ARBA00023136"/>
    </source>
</evidence>
<dbReference type="RefSeq" id="WP_307337605.1">
    <property type="nucleotide sequence ID" value="NZ_JAUSUQ010000004.1"/>
</dbReference>
<keyword evidence="4 6" id="KW-1133">Transmembrane helix</keyword>
<comment type="caution">
    <text evidence="7">The sequence shown here is derived from an EMBL/GenBank/DDBJ whole genome shotgun (WGS) entry which is preliminary data.</text>
</comment>
<dbReference type="PANTHER" id="PTHR30569">
    <property type="entry name" value="CYTOSINE TRANSPORTER CODB"/>
    <property type="match status" value="1"/>
</dbReference>
<feature type="transmembrane region" description="Helical" evidence="6">
    <location>
        <begin position="242"/>
        <end position="266"/>
    </location>
</feature>
<feature type="transmembrane region" description="Helical" evidence="6">
    <location>
        <begin position="278"/>
        <end position="299"/>
    </location>
</feature>
<organism evidence="7 8">
    <name type="scientific">Caldalkalibacillus uzonensis</name>
    <dbReference type="NCBI Taxonomy" id="353224"/>
    <lineage>
        <taxon>Bacteria</taxon>
        <taxon>Bacillati</taxon>
        <taxon>Bacillota</taxon>
        <taxon>Bacilli</taxon>
        <taxon>Bacillales</taxon>
        <taxon>Bacillaceae</taxon>
        <taxon>Caldalkalibacillus</taxon>
    </lineage>
</organism>
<evidence type="ECO:0000256" key="1">
    <source>
        <dbReference type="ARBA" id="ARBA00004141"/>
    </source>
</evidence>
<dbReference type="Proteomes" id="UP001232445">
    <property type="component" value="Unassembled WGS sequence"/>
</dbReference>
<dbReference type="EMBL" id="JAUSUQ010000004">
    <property type="protein sequence ID" value="MDQ0338751.1"/>
    <property type="molecule type" value="Genomic_DNA"/>
</dbReference>
<feature type="transmembrane region" description="Helical" evidence="6">
    <location>
        <begin position="320"/>
        <end position="339"/>
    </location>
</feature>
<feature type="transmembrane region" description="Helical" evidence="6">
    <location>
        <begin position="378"/>
        <end position="396"/>
    </location>
</feature>
<proteinExistence type="inferred from homology"/>
<comment type="similarity">
    <text evidence="2">Belongs to the purine-cytosine permease (2.A.39) family.</text>
</comment>
<evidence type="ECO:0000313" key="7">
    <source>
        <dbReference type="EMBL" id="MDQ0338751.1"/>
    </source>
</evidence>
<dbReference type="InterPro" id="IPR030191">
    <property type="entry name" value="CodB"/>
</dbReference>
<comment type="subcellular location">
    <subcellularLocation>
        <location evidence="1">Membrane</location>
        <topology evidence="1">Multi-pass membrane protein</topology>
    </subcellularLocation>
</comment>
<evidence type="ECO:0000256" key="6">
    <source>
        <dbReference type="SAM" id="Phobius"/>
    </source>
</evidence>
<evidence type="ECO:0000256" key="4">
    <source>
        <dbReference type="ARBA" id="ARBA00022989"/>
    </source>
</evidence>
<dbReference type="InterPro" id="IPR001248">
    <property type="entry name" value="Pur-cyt_permease"/>
</dbReference>
<gene>
    <name evidence="7" type="ORF">J2S00_001537</name>
</gene>
<feature type="transmembrane region" description="Helical" evidence="6">
    <location>
        <begin position="103"/>
        <end position="122"/>
    </location>
</feature>
<evidence type="ECO:0000256" key="3">
    <source>
        <dbReference type="ARBA" id="ARBA00022692"/>
    </source>
</evidence>
<dbReference type="PANTHER" id="PTHR30569:SF0">
    <property type="entry name" value="CYTOSINE PERMEASE"/>
    <property type="match status" value="1"/>
</dbReference>
<dbReference type="Pfam" id="PF02133">
    <property type="entry name" value="Transp_cyt_pur"/>
    <property type="match status" value="1"/>
</dbReference>
<keyword evidence="8" id="KW-1185">Reference proteome</keyword>
<keyword evidence="5 6" id="KW-0472">Membrane</keyword>
<evidence type="ECO:0000256" key="2">
    <source>
        <dbReference type="ARBA" id="ARBA00008974"/>
    </source>
</evidence>
<reference evidence="7 8" key="1">
    <citation type="submission" date="2023-07" db="EMBL/GenBank/DDBJ databases">
        <title>Genomic Encyclopedia of Type Strains, Phase IV (KMG-IV): sequencing the most valuable type-strain genomes for metagenomic binning, comparative biology and taxonomic classification.</title>
        <authorList>
            <person name="Goeker M."/>
        </authorList>
    </citation>
    <scope>NUCLEOTIDE SEQUENCE [LARGE SCALE GENOMIC DNA]</scope>
    <source>
        <strain evidence="7 8">DSM 17740</strain>
    </source>
</reference>
<feature type="transmembrane region" description="Helical" evidence="6">
    <location>
        <begin position="402"/>
        <end position="420"/>
    </location>
</feature>
<feature type="transmembrane region" description="Helical" evidence="6">
    <location>
        <begin position="172"/>
        <end position="190"/>
    </location>
</feature>
<accession>A0ABU0CQR2</accession>